<comment type="cofactor">
    <cofactor evidence="1 9">
        <name>Mg(2+)</name>
        <dbReference type="ChEBI" id="CHEBI:18420"/>
    </cofactor>
</comment>
<dbReference type="GO" id="GO:0016787">
    <property type="term" value="F:hydrolase activity"/>
    <property type="evidence" value="ECO:0007669"/>
    <property type="project" value="UniProtKB-KW"/>
</dbReference>
<dbReference type="PIRSF" id="PIRSF032582">
    <property type="entry name" value="Cas2"/>
    <property type="match status" value="1"/>
</dbReference>
<dbReference type="OrthoDB" id="9798176at2"/>
<name>A0A2I9DBW5_9DEIO</name>
<dbReference type="InterPro" id="IPR021127">
    <property type="entry name" value="CRISPR_associated_Cas2"/>
</dbReference>
<evidence type="ECO:0000256" key="4">
    <source>
        <dbReference type="ARBA" id="ARBA00022723"/>
    </source>
</evidence>
<dbReference type="SUPFAM" id="SSF143430">
    <property type="entry name" value="TTP0101/SSO1404-like"/>
    <property type="match status" value="1"/>
</dbReference>
<dbReference type="Gene3D" id="3.30.70.240">
    <property type="match status" value="1"/>
</dbReference>
<dbReference type="Proteomes" id="UP000236569">
    <property type="component" value="Unassembled WGS sequence"/>
</dbReference>
<evidence type="ECO:0000256" key="6">
    <source>
        <dbReference type="ARBA" id="ARBA00022801"/>
    </source>
</evidence>
<dbReference type="EMBL" id="BFAG01000025">
    <property type="protein sequence ID" value="GBF08180.1"/>
    <property type="molecule type" value="Genomic_DNA"/>
</dbReference>
<dbReference type="GO" id="GO:0043571">
    <property type="term" value="P:maintenance of CRISPR repeat elements"/>
    <property type="evidence" value="ECO:0007669"/>
    <property type="project" value="UniProtKB-UniRule"/>
</dbReference>
<feature type="binding site" evidence="9">
    <location>
        <position position="9"/>
    </location>
    <ligand>
        <name>Mg(2+)</name>
        <dbReference type="ChEBI" id="CHEBI:18420"/>
        <note>catalytic</note>
    </ligand>
</feature>
<dbReference type="CDD" id="cd09725">
    <property type="entry name" value="Cas2_I_II_III"/>
    <property type="match status" value="1"/>
</dbReference>
<keyword evidence="7 9" id="KW-0460">Magnesium</keyword>
<keyword evidence="4 9" id="KW-0479">Metal-binding</keyword>
<comment type="function">
    <text evidence="9">CRISPR (clustered regularly interspaced short palindromic repeat), is an adaptive immune system that provides protection against mobile genetic elements (viruses, transposable elements and conjugative plasmids). CRISPR clusters contain sequences complementary to antecedent mobile elements and target invading nucleic acids. CRISPR clusters are transcribed and processed into CRISPR RNA (crRNA). Functions as a ssRNA-specific endoribonuclease. Involved in the integration of spacer DNA into the CRISPR cassette.</text>
</comment>
<evidence type="ECO:0000313" key="12">
    <source>
        <dbReference type="Proteomes" id="UP000236569"/>
    </source>
</evidence>
<dbReference type="InterPro" id="IPR019199">
    <property type="entry name" value="Virulence_VapD/CRISPR_Cas2"/>
</dbReference>
<evidence type="ECO:0000256" key="9">
    <source>
        <dbReference type="HAMAP-Rule" id="MF_01471"/>
    </source>
</evidence>
<dbReference type="GO" id="GO:0051607">
    <property type="term" value="P:defense response to virus"/>
    <property type="evidence" value="ECO:0007669"/>
    <property type="project" value="UniProtKB-UniRule"/>
</dbReference>
<comment type="caution">
    <text evidence="11">The sequence shown here is derived from an EMBL/GenBank/DDBJ whole genome shotgun (WGS) entry which is preliminary data.</text>
</comment>
<dbReference type="HAMAP" id="MF_01471">
    <property type="entry name" value="Cas2"/>
    <property type="match status" value="1"/>
</dbReference>
<evidence type="ECO:0000256" key="2">
    <source>
        <dbReference type="ARBA" id="ARBA00009959"/>
    </source>
</evidence>
<gene>
    <name evidence="9" type="primary">cas2</name>
    <name evidence="11" type="ORF">DAERI_250015</name>
</gene>
<evidence type="ECO:0000313" key="11">
    <source>
        <dbReference type="EMBL" id="GBF08180.1"/>
    </source>
</evidence>
<dbReference type="RefSeq" id="WP_103131455.1">
    <property type="nucleotide sequence ID" value="NZ_BFAG01000025.1"/>
</dbReference>
<evidence type="ECO:0000256" key="7">
    <source>
        <dbReference type="ARBA" id="ARBA00022842"/>
    </source>
</evidence>
<comment type="subunit">
    <text evidence="9">Homodimer, forms a heterotetramer with a Cas1 homodimer.</text>
</comment>
<reference evidence="12" key="1">
    <citation type="submission" date="2018-01" db="EMBL/GenBank/DDBJ databases">
        <title>Draft Genome Sequence of the Radioresistant Bacterium Deinococcus aerius TR0125, Isolated from the Higher Atmosphere above Japan.</title>
        <authorList>
            <person name="Satoh K."/>
            <person name="Arai H."/>
            <person name="Sanzen T."/>
            <person name="Kawaguchi Y."/>
            <person name="Hayashi H."/>
            <person name="Yokobori S."/>
            <person name="Yamagishi A."/>
            <person name="Oono Y."/>
            <person name="Narumi I."/>
        </authorList>
    </citation>
    <scope>NUCLEOTIDE SEQUENCE [LARGE SCALE GENOMIC DNA]</scope>
    <source>
        <strain evidence="12">TR0125</strain>
    </source>
</reference>
<dbReference type="PANTHER" id="PTHR34405">
    <property type="entry name" value="CRISPR-ASSOCIATED ENDORIBONUCLEASE CAS2"/>
    <property type="match status" value="1"/>
</dbReference>
<evidence type="ECO:0000256" key="3">
    <source>
        <dbReference type="ARBA" id="ARBA00022722"/>
    </source>
</evidence>
<keyword evidence="3 9" id="KW-0540">Nuclease</keyword>
<organism evidence="11 12">
    <name type="scientific">Deinococcus aerius</name>
    <dbReference type="NCBI Taxonomy" id="200253"/>
    <lineage>
        <taxon>Bacteria</taxon>
        <taxon>Thermotogati</taxon>
        <taxon>Deinococcota</taxon>
        <taxon>Deinococci</taxon>
        <taxon>Deinococcales</taxon>
        <taxon>Deinococcaceae</taxon>
        <taxon>Deinococcus</taxon>
    </lineage>
</organism>
<proteinExistence type="inferred from homology"/>
<sequence>MIDLLITYDVSTETSAGRKRLRRVAKICVAHGQRVQNSVFEVSVTEVQLLALREQLLNVMDPTEDSVRIYRLRQPREKFVDAFGRDQYRDLSAPLIL</sequence>
<dbReference type="GO" id="GO:0004521">
    <property type="term" value="F:RNA endonuclease activity"/>
    <property type="evidence" value="ECO:0007669"/>
    <property type="project" value="UniProtKB-UniRule"/>
</dbReference>
<dbReference type="GO" id="GO:0046872">
    <property type="term" value="F:metal ion binding"/>
    <property type="evidence" value="ECO:0007669"/>
    <property type="project" value="UniProtKB-UniRule"/>
</dbReference>
<keyword evidence="6 9" id="KW-0378">Hydrolase</keyword>
<dbReference type="NCBIfam" id="TIGR01573">
    <property type="entry name" value="cas2"/>
    <property type="match status" value="1"/>
</dbReference>
<accession>A0A2I9DBW5</accession>
<keyword evidence="8 9" id="KW-0051">Antiviral defense</keyword>
<dbReference type="AlphaFoldDB" id="A0A2I9DBW5"/>
<dbReference type="EC" id="3.1.-.-" evidence="9"/>
<evidence type="ECO:0000256" key="10">
    <source>
        <dbReference type="PIRNR" id="PIRNR032582"/>
    </source>
</evidence>
<evidence type="ECO:0000256" key="5">
    <source>
        <dbReference type="ARBA" id="ARBA00022759"/>
    </source>
</evidence>
<comment type="similarity">
    <text evidence="2 9 10">Belongs to the CRISPR-associated endoribonuclease Cas2 protein family.</text>
</comment>
<evidence type="ECO:0000256" key="8">
    <source>
        <dbReference type="ARBA" id="ARBA00023118"/>
    </source>
</evidence>
<keyword evidence="12" id="KW-1185">Reference proteome</keyword>
<protein>
    <recommendedName>
        <fullName evidence="9">CRISPR-associated endoribonuclease Cas2</fullName>
        <ecNumber evidence="9">3.1.-.-</ecNumber>
    </recommendedName>
</protein>
<dbReference type="PANTHER" id="PTHR34405:SF3">
    <property type="entry name" value="CRISPR-ASSOCIATED ENDORIBONUCLEASE CAS2 3"/>
    <property type="match status" value="1"/>
</dbReference>
<dbReference type="Pfam" id="PF09827">
    <property type="entry name" value="CRISPR_Cas2"/>
    <property type="match status" value="1"/>
</dbReference>
<evidence type="ECO:0000256" key="1">
    <source>
        <dbReference type="ARBA" id="ARBA00001946"/>
    </source>
</evidence>
<keyword evidence="5 9" id="KW-0255">Endonuclease</keyword>